<comment type="caution">
    <text evidence="4">The sequence shown here is derived from an EMBL/GenBank/DDBJ whole genome shotgun (WGS) entry which is preliminary data.</text>
</comment>
<dbReference type="OrthoDB" id="5215637at2759"/>
<proteinExistence type="predicted"/>
<evidence type="ECO:0000313" key="4">
    <source>
        <dbReference type="EMBL" id="KAF9691984.1"/>
    </source>
</evidence>
<evidence type="ECO:0000256" key="2">
    <source>
        <dbReference type="SAM" id="Phobius"/>
    </source>
</evidence>
<keyword evidence="3" id="KW-0732">Signal</keyword>
<evidence type="ECO:0000256" key="1">
    <source>
        <dbReference type="SAM" id="MobiDB-lite"/>
    </source>
</evidence>
<feature type="region of interest" description="Disordered" evidence="1">
    <location>
        <begin position="191"/>
        <end position="215"/>
    </location>
</feature>
<reference evidence="4" key="2">
    <citation type="submission" date="2020-09" db="EMBL/GenBank/DDBJ databases">
        <title>Reference genome assembly for Australian Ascochyta lentis isolate Al4.</title>
        <authorList>
            <person name="Lee R.C."/>
            <person name="Farfan-Caceres L.M."/>
            <person name="Debler J.W."/>
            <person name="Williams A.H."/>
            <person name="Henares B.M."/>
        </authorList>
    </citation>
    <scope>NUCLEOTIDE SEQUENCE</scope>
    <source>
        <strain evidence="4">Al4</strain>
    </source>
</reference>
<accession>A0A8H7ITW0</accession>
<evidence type="ECO:0000313" key="5">
    <source>
        <dbReference type="Proteomes" id="UP000651452"/>
    </source>
</evidence>
<sequence>MARSILTWVRAAVVAALAQQVVAQTCYYPNGNAAPSTEKACSSAAGSACCPENWQCLDNGLCYYPPSGLHGRYSCTDKDWNSPGCASNLCTYNMTVSGGESITQCSNHNNQWCCNADATSVDCCQEEPEPRPFFNLQDGVAYATIGSKQASSNPTISTVTGLATSGASGSSPSQTSRAISSASVATSAAASSARPISTSATPVTSVATSIRSASGGSGPETIYITNVITPSATSNASGDGATSSGGSGTNIGLIVGCAVGIPLALALVGILIWMLRKRRQANAHPYKTTPDGGESPDISPAALAAAKKQEVYRHSRPGASEIDSNPVGPGRPTSTIPGKAELDSGAGFQPGTGVPFAPGTAFIGGGNGDRSTWGSSPPGYSPGQGQGPFANNHEGAVELDSSMVMPVINEKSEHQPEYQAYRPPANAVEMDAVTTPPDDVEKQLSK</sequence>
<dbReference type="Proteomes" id="UP000651452">
    <property type="component" value="Unassembled WGS sequence"/>
</dbReference>
<evidence type="ECO:0000256" key="3">
    <source>
        <dbReference type="SAM" id="SignalP"/>
    </source>
</evidence>
<feature type="compositionally biased region" description="Low complexity" evidence="1">
    <location>
        <begin position="191"/>
        <end position="210"/>
    </location>
</feature>
<feature type="region of interest" description="Disordered" evidence="1">
    <location>
        <begin position="423"/>
        <end position="446"/>
    </location>
</feature>
<organism evidence="4 5">
    <name type="scientific">Ascochyta lentis</name>
    <dbReference type="NCBI Taxonomy" id="205686"/>
    <lineage>
        <taxon>Eukaryota</taxon>
        <taxon>Fungi</taxon>
        <taxon>Dikarya</taxon>
        <taxon>Ascomycota</taxon>
        <taxon>Pezizomycotina</taxon>
        <taxon>Dothideomycetes</taxon>
        <taxon>Pleosporomycetidae</taxon>
        <taxon>Pleosporales</taxon>
        <taxon>Pleosporineae</taxon>
        <taxon>Didymellaceae</taxon>
        <taxon>Ascochyta</taxon>
    </lineage>
</organism>
<keyword evidence="5" id="KW-1185">Reference proteome</keyword>
<dbReference type="AlphaFoldDB" id="A0A8H7ITW0"/>
<keyword evidence="2" id="KW-0812">Transmembrane</keyword>
<gene>
    <name evidence="4" type="ORF">EKO04_009993</name>
</gene>
<feature type="region of interest" description="Disordered" evidence="1">
    <location>
        <begin position="304"/>
        <end position="393"/>
    </location>
</feature>
<protein>
    <submittedName>
        <fullName evidence="4">Uncharacterized protein</fullName>
    </submittedName>
</protein>
<keyword evidence="2" id="KW-0472">Membrane</keyword>
<feature type="transmembrane region" description="Helical" evidence="2">
    <location>
        <begin position="251"/>
        <end position="275"/>
    </location>
</feature>
<reference evidence="4" key="1">
    <citation type="submission" date="2018-12" db="EMBL/GenBank/DDBJ databases">
        <authorList>
            <person name="Syme R.A."/>
            <person name="Farfan-Caceres L."/>
            <person name="Lichtenzveig J."/>
        </authorList>
    </citation>
    <scope>NUCLEOTIDE SEQUENCE</scope>
    <source>
        <strain evidence="4">Al4</strain>
    </source>
</reference>
<feature type="compositionally biased region" description="Low complexity" evidence="1">
    <location>
        <begin position="374"/>
        <end position="383"/>
    </location>
</feature>
<feature type="chain" id="PRO_5034152189" evidence="3">
    <location>
        <begin position="24"/>
        <end position="446"/>
    </location>
</feature>
<name>A0A8H7ITW0_9PLEO</name>
<keyword evidence="2" id="KW-1133">Transmembrane helix</keyword>
<dbReference type="EMBL" id="RZGK01000019">
    <property type="protein sequence ID" value="KAF9691984.1"/>
    <property type="molecule type" value="Genomic_DNA"/>
</dbReference>
<feature type="signal peptide" evidence="3">
    <location>
        <begin position="1"/>
        <end position="23"/>
    </location>
</feature>